<dbReference type="EMBL" id="JBICBT010000941">
    <property type="protein sequence ID" value="KAL3091581.1"/>
    <property type="molecule type" value="Genomic_DNA"/>
</dbReference>
<dbReference type="InterPro" id="IPR029008">
    <property type="entry name" value="EMC6-like"/>
</dbReference>
<evidence type="ECO:0000256" key="8">
    <source>
        <dbReference type="ARBA" id="ARBA00022989"/>
    </source>
</evidence>
<feature type="compositionally biased region" description="Polar residues" evidence="12">
    <location>
        <begin position="721"/>
        <end position="733"/>
    </location>
</feature>
<comment type="caution">
    <text evidence="15">The sequence shown here is derived from an EMBL/GenBank/DDBJ whole genome shotgun (WGS) entry which is preliminary data.</text>
</comment>
<feature type="coiled-coil region" evidence="11">
    <location>
        <begin position="783"/>
        <end position="842"/>
    </location>
</feature>
<organism evidence="15 16">
    <name type="scientific">Heterodera trifolii</name>
    <dbReference type="NCBI Taxonomy" id="157864"/>
    <lineage>
        <taxon>Eukaryota</taxon>
        <taxon>Metazoa</taxon>
        <taxon>Ecdysozoa</taxon>
        <taxon>Nematoda</taxon>
        <taxon>Chromadorea</taxon>
        <taxon>Rhabditida</taxon>
        <taxon>Tylenchina</taxon>
        <taxon>Tylenchomorpha</taxon>
        <taxon>Tylenchoidea</taxon>
        <taxon>Heteroderidae</taxon>
        <taxon>Heteroderinae</taxon>
        <taxon>Heterodera</taxon>
    </lineage>
</organism>
<feature type="region of interest" description="Disordered" evidence="12">
    <location>
        <begin position="702"/>
        <end position="733"/>
    </location>
</feature>
<dbReference type="PANTHER" id="PTHR23157:SF25">
    <property type="entry name" value="GRIP AND COILED-COIL DOMAIN-CONTAINING PROTEIN 1"/>
    <property type="match status" value="1"/>
</dbReference>
<proteinExistence type="inferred from homology"/>
<dbReference type="Proteomes" id="UP001620626">
    <property type="component" value="Unassembled WGS sequence"/>
</dbReference>
<feature type="region of interest" description="Disordered" evidence="12">
    <location>
        <begin position="1"/>
        <end position="37"/>
    </location>
</feature>
<evidence type="ECO:0000256" key="11">
    <source>
        <dbReference type="SAM" id="Coils"/>
    </source>
</evidence>
<dbReference type="Pfam" id="PF07019">
    <property type="entry name" value="EMC6"/>
    <property type="match status" value="1"/>
</dbReference>
<dbReference type="SMART" id="SM00755">
    <property type="entry name" value="Grip"/>
    <property type="match status" value="1"/>
</dbReference>
<dbReference type="Pfam" id="PF01465">
    <property type="entry name" value="GRIP"/>
    <property type="match status" value="1"/>
</dbReference>
<evidence type="ECO:0000256" key="9">
    <source>
        <dbReference type="ARBA" id="ARBA00023054"/>
    </source>
</evidence>
<evidence type="ECO:0000256" key="7">
    <source>
        <dbReference type="ARBA" id="ARBA00022824"/>
    </source>
</evidence>
<keyword evidence="9 11" id="KW-0175">Coiled coil</keyword>
<feature type="coiled-coil region" evidence="11">
    <location>
        <begin position="561"/>
        <end position="635"/>
    </location>
</feature>
<evidence type="ECO:0000256" key="5">
    <source>
        <dbReference type="ARBA" id="ARBA00022490"/>
    </source>
</evidence>
<dbReference type="InterPro" id="IPR000237">
    <property type="entry name" value="GRIP_dom"/>
</dbReference>
<evidence type="ECO:0000256" key="13">
    <source>
        <dbReference type="SAM" id="Phobius"/>
    </source>
</evidence>
<feature type="coiled-coil region" evidence="11">
    <location>
        <begin position="232"/>
        <end position="345"/>
    </location>
</feature>
<feature type="region of interest" description="Disordered" evidence="12">
    <location>
        <begin position="179"/>
        <end position="207"/>
    </location>
</feature>
<name>A0ABD2JLU4_9BILA</name>
<protein>
    <recommendedName>
        <fullName evidence="14">GRIP domain-containing protein</fullName>
    </recommendedName>
</protein>
<comment type="similarity">
    <text evidence="4">Belongs to the EMC6 family.</text>
</comment>
<feature type="transmembrane region" description="Helical" evidence="13">
    <location>
        <begin position="89"/>
        <end position="114"/>
    </location>
</feature>
<dbReference type="InterPro" id="IPR051952">
    <property type="entry name" value="Golgi-autophagy_related"/>
</dbReference>
<dbReference type="PROSITE" id="PS50913">
    <property type="entry name" value="GRIP"/>
    <property type="match status" value="1"/>
</dbReference>
<keyword evidence="16" id="KW-1185">Reference proteome</keyword>
<keyword evidence="5" id="KW-0963">Cytoplasm</keyword>
<feature type="coiled-coil region" evidence="11">
    <location>
        <begin position="134"/>
        <end position="168"/>
    </location>
</feature>
<comment type="subcellular location">
    <subcellularLocation>
        <location evidence="3">Cytoplasm</location>
    </subcellularLocation>
    <subcellularLocation>
        <location evidence="1">Endomembrane system</location>
        <topology evidence="1">Peripheral membrane protein</topology>
    </subcellularLocation>
    <subcellularLocation>
        <location evidence="2">Endoplasmic reticulum membrane</location>
        <topology evidence="2">Multi-pass membrane protein</topology>
    </subcellularLocation>
</comment>
<keyword evidence="7" id="KW-0256">Endoplasmic reticulum</keyword>
<evidence type="ECO:0000256" key="1">
    <source>
        <dbReference type="ARBA" id="ARBA00004184"/>
    </source>
</evidence>
<evidence type="ECO:0000313" key="15">
    <source>
        <dbReference type="EMBL" id="KAL3091581.1"/>
    </source>
</evidence>
<evidence type="ECO:0000256" key="12">
    <source>
        <dbReference type="SAM" id="MobiDB-lite"/>
    </source>
</evidence>
<dbReference type="AlphaFoldDB" id="A0ABD2JLU4"/>
<keyword evidence="6 13" id="KW-0812">Transmembrane</keyword>
<evidence type="ECO:0000256" key="10">
    <source>
        <dbReference type="ARBA" id="ARBA00023136"/>
    </source>
</evidence>
<keyword evidence="8 13" id="KW-1133">Transmembrane helix</keyword>
<reference evidence="15 16" key="1">
    <citation type="submission" date="2024-10" db="EMBL/GenBank/DDBJ databases">
        <authorList>
            <person name="Kim D."/>
        </authorList>
    </citation>
    <scope>NUCLEOTIDE SEQUENCE [LARGE SCALE GENOMIC DNA]</scope>
    <source>
        <strain evidence="15">BH-2024</strain>
    </source>
</reference>
<evidence type="ECO:0000256" key="3">
    <source>
        <dbReference type="ARBA" id="ARBA00004496"/>
    </source>
</evidence>
<feature type="region of interest" description="Disordered" evidence="12">
    <location>
        <begin position="483"/>
        <end position="514"/>
    </location>
</feature>
<evidence type="ECO:0000259" key="14">
    <source>
        <dbReference type="PROSITE" id="PS50913"/>
    </source>
</evidence>
<evidence type="ECO:0000256" key="6">
    <source>
        <dbReference type="ARBA" id="ARBA00022692"/>
    </source>
</evidence>
<feature type="compositionally biased region" description="Polar residues" evidence="12">
    <location>
        <begin position="12"/>
        <end position="30"/>
    </location>
</feature>
<dbReference type="PANTHER" id="PTHR23157">
    <property type="entry name" value="GRIP AND COILED-COIL DOMAIN-CONTAINING PROTEIN 1"/>
    <property type="match status" value="1"/>
</dbReference>
<evidence type="ECO:0000313" key="16">
    <source>
        <dbReference type="Proteomes" id="UP001620626"/>
    </source>
</evidence>
<gene>
    <name evidence="15" type="ORF">niasHT_024163</name>
</gene>
<feature type="domain" description="GRIP" evidence="14">
    <location>
        <begin position="838"/>
        <end position="888"/>
    </location>
</feature>
<sequence>MKSERKGGLVPSLSSKRQQQSVLSHSVPSTEPSPLASPSLFLASQNVGDKGHQPPQKHVYSELALRNNYQMLEQSRTCQAAVSGIASGILGLTGTLGFLFYFLCVFLQAFVWHYKTGFRWRMECSNCSLLRRDFEEQKVQIVRYEAKIKDLVNAYKSLTTEKQSLEVALTLLSAAEEENSEKSELGKSKGEETGEIAQGTEKREGDELSVAEQIEALKQAISTLTLVNKRKEMEFKKDRRSLLETRDELQNRCSDLEQQLKLLKQQNRSQHMKQLRADLTDSKEAYEKAMTEHGMVLAELQQQYTKEKKHGELLEKQVTEMSQRLAEKDEQIKQTEGRLKQMGNLEKETEMLRKKAQLTPTVRVIKDELANVKSSSDKELNVCRSRNAIQEAQLREKECRIGQLEQKVRELSERCAEAERRSIELEAKMADRTEQTKTGQSEAIVENVTVAKRIRAFDRELLQQKSDVDPIAVLCSDPLSLDLQKSDNGEGNSDPSEFPRDFSPSTPVPSFCSKSESSVSLNIPQIADTDCEISHIMANEENLCDFCVTSRKELDYFKSLLGHLQRKLATLEESHERTKKQHDNAADLLRQRIVELENSKQRSFVQLTAESRQRVIELEDELAKQRTRITEVIAEKDREIELTKKLVSSSGHFGTSDCESVPALPMDPQPNGASVSASARMKWNQMRAAHSKNHTSMANSIDELNSGQDCADGGGERRSSVGENGNDGTTPLQTDFSASFRSVYARRLSHSSVFSGVNSTPTTEKAPIGAGTAARNIFYEQELSKREQEIGELRNVIRLLELKVRDIEQAMLMKDVQYLQIIETLKEEIRVLEGRLSLASSQTNMAYLRNIFVQFVGQGSISGRRHILKAIGAVLQLTPAEMRRVDRWAY</sequence>
<keyword evidence="10 13" id="KW-0472">Membrane</keyword>
<feature type="coiled-coil region" evidence="11">
    <location>
        <begin position="387"/>
        <end position="435"/>
    </location>
</feature>
<feature type="compositionally biased region" description="Basic and acidic residues" evidence="12">
    <location>
        <begin position="180"/>
        <end position="192"/>
    </location>
</feature>
<evidence type="ECO:0000256" key="4">
    <source>
        <dbReference type="ARBA" id="ARBA00009436"/>
    </source>
</evidence>
<dbReference type="GO" id="GO:0005789">
    <property type="term" value="C:endoplasmic reticulum membrane"/>
    <property type="evidence" value="ECO:0007669"/>
    <property type="project" value="UniProtKB-SubCell"/>
</dbReference>
<evidence type="ECO:0000256" key="2">
    <source>
        <dbReference type="ARBA" id="ARBA00004477"/>
    </source>
</evidence>
<accession>A0ABD2JLU4</accession>